<evidence type="ECO:0000313" key="2">
    <source>
        <dbReference type="EMBL" id="KQK27924.1"/>
    </source>
</evidence>
<feature type="domain" description="DSBA-like thioredoxin" evidence="1">
    <location>
        <begin position="25"/>
        <end position="221"/>
    </location>
</feature>
<dbReference type="PANTHER" id="PTHR13887:SF41">
    <property type="entry name" value="THIOREDOXIN SUPERFAMILY PROTEIN"/>
    <property type="match status" value="1"/>
</dbReference>
<dbReference type="EMBL" id="LMAR01000086">
    <property type="protein sequence ID" value="KQK27924.1"/>
    <property type="molecule type" value="Genomic_DNA"/>
</dbReference>
<dbReference type="AlphaFoldDB" id="A0A0Q3KTZ0"/>
<evidence type="ECO:0000259" key="1">
    <source>
        <dbReference type="Pfam" id="PF01323"/>
    </source>
</evidence>
<dbReference type="PANTHER" id="PTHR13887">
    <property type="entry name" value="GLUTATHIONE S-TRANSFERASE KAPPA"/>
    <property type="match status" value="1"/>
</dbReference>
<comment type="caution">
    <text evidence="2">The sequence shown here is derived from an EMBL/GenBank/DDBJ whole genome shotgun (WGS) entry which is preliminary data.</text>
</comment>
<protein>
    <recommendedName>
        <fullName evidence="1">DSBA-like thioredoxin domain-containing protein</fullName>
    </recommendedName>
</protein>
<dbReference type="STRING" id="53254.SAMN05660750_02023"/>
<dbReference type="OrthoDB" id="9799122at2"/>
<keyword evidence="3" id="KW-1185">Reference proteome</keyword>
<name>A0A0Q3KTZ0_9HYPH</name>
<dbReference type="InterPro" id="IPR001853">
    <property type="entry name" value="DSBA-like_thioredoxin_dom"/>
</dbReference>
<organism evidence="2 3">
    <name type="scientific">Bosea thiooxidans</name>
    <dbReference type="NCBI Taxonomy" id="53254"/>
    <lineage>
        <taxon>Bacteria</taxon>
        <taxon>Pseudomonadati</taxon>
        <taxon>Pseudomonadota</taxon>
        <taxon>Alphaproteobacteria</taxon>
        <taxon>Hyphomicrobiales</taxon>
        <taxon>Boseaceae</taxon>
        <taxon>Bosea</taxon>
    </lineage>
</organism>
<dbReference type="CDD" id="cd03024">
    <property type="entry name" value="DsbA_FrnE"/>
    <property type="match status" value="1"/>
</dbReference>
<dbReference type="GO" id="GO:0016491">
    <property type="term" value="F:oxidoreductase activity"/>
    <property type="evidence" value="ECO:0007669"/>
    <property type="project" value="InterPro"/>
</dbReference>
<proteinExistence type="predicted"/>
<dbReference type="RefSeq" id="WP_055730774.1">
    <property type="nucleotide sequence ID" value="NZ_FUYX01000004.1"/>
</dbReference>
<accession>A0A0Q3KTZ0</accession>
<gene>
    <name evidence="2" type="ORF">ARD30_24380</name>
</gene>
<dbReference type="SUPFAM" id="SSF52833">
    <property type="entry name" value="Thioredoxin-like"/>
    <property type="match status" value="1"/>
</dbReference>
<reference evidence="2 3" key="1">
    <citation type="submission" date="2015-10" db="EMBL/GenBank/DDBJ databases">
        <title>Draft genome of Bosea thiooxidans.</title>
        <authorList>
            <person name="Wang X."/>
        </authorList>
    </citation>
    <scope>NUCLEOTIDE SEQUENCE [LARGE SCALE GENOMIC DNA]</scope>
    <source>
        <strain evidence="2 3">CGMCC 9174</strain>
    </source>
</reference>
<dbReference type="Proteomes" id="UP000051562">
    <property type="component" value="Unassembled WGS sequence"/>
</dbReference>
<evidence type="ECO:0000313" key="3">
    <source>
        <dbReference type="Proteomes" id="UP000051562"/>
    </source>
</evidence>
<dbReference type="Pfam" id="PF01323">
    <property type="entry name" value="DSBA"/>
    <property type="match status" value="1"/>
</dbReference>
<sequence>MAGSTSTRRPDTKDIDMQDKLPLAIVSDIACPWCFIGKTRLETALDRYGLTERFAITWLPYELNPEMPEQGMDRTQYLETKFGPGKRKEIELRLSEAALESGVTFNWAKVTKSVNTRMAHMLVAAASTVQRGGDMTAALFKAYWQDGRDIGDLETLVQIAVEQGFDEQAARDELANDELRETVIGLENHAREVGVTGVPFFIVDGKLAVSGAQPPDVWAQVFQQVLAQHQPQPQMPQF</sequence>
<dbReference type="Gene3D" id="3.40.30.10">
    <property type="entry name" value="Glutaredoxin"/>
    <property type="match status" value="1"/>
</dbReference>
<dbReference type="InterPro" id="IPR036249">
    <property type="entry name" value="Thioredoxin-like_sf"/>
</dbReference>